<protein>
    <submittedName>
        <fullName evidence="2">Uncharacterized protein</fullName>
    </submittedName>
</protein>
<gene>
    <name evidence="2" type="ORF">LNKW23_12550</name>
</gene>
<evidence type="ECO:0000256" key="1">
    <source>
        <dbReference type="SAM" id="MobiDB-lite"/>
    </source>
</evidence>
<dbReference type="EMBL" id="BSYI01000007">
    <property type="protein sequence ID" value="GMG82042.1"/>
    <property type="molecule type" value="Genomic_DNA"/>
</dbReference>
<accession>A0ABQ6LK37</accession>
<sequence length="93" mass="9843">MRAFDETPAHIGHEFLEKAGSGHPRPPRSAPIGAKYAMLVVRRNAGHSAGRTPNHRPGGRMAAAREARAAGPPLQGVVSDELTGTCRGLGNRR</sequence>
<reference evidence="2 3" key="1">
    <citation type="submission" date="2023-04" db="EMBL/GenBank/DDBJ databases">
        <title>Marinoamorphus aggregata gen. nov., sp. Nov., isolate from tissue of brittle star Ophioplocus japonicus.</title>
        <authorList>
            <person name="Kawano K."/>
            <person name="Sawayama S."/>
            <person name="Nakagawa S."/>
        </authorList>
    </citation>
    <scope>NUCLEOTIDE SEQUENCE [LARGE SCALE GENOMIC DNA]</scope>
    <source>
        <strain evidence="2 3">NKW23</strain>
    </source>
</reference>
<comment type="caution">
    <text evidence="2">The sequence shown here is derived from an EMBL/GenBank/DDBJ whole genome shotgun (WGS) entry which is preliminary data.</text>
</comment>
<feature type="compositionally biased region" description="Basic and acidic residues" evidence="1">
    <location>
        <begin position="1"/>
        <end position="17"/>
    </location>
</feature>
<feature type="region of interest" description="Disordered" evidence="1">
    <location>
        <begin position="46"/>
        <end position="93"/>
    </location>
</feature>
<feature type="region of interest" description="Disordered" evidence="1">
    <location>
        <begin position="1"/>
        <end position="31"/>
    </location>
</feature>
<dbReference type="Proteomes" id="UP001239909">
    <property type="component" value="Unassembled WGS sequence"/>
</dbReference>
<name>A0ABQ6LK37_9RHOB</name>
<organism evidence="2 3">
    <name type="scientific">Paralimibaculum aggregatum</name>
    <dbReference type="NCBI Taxonomy" id="3036245"/>
    <lineage>
        <taxon>Bacteria</taxon>
        <taxon>Pseudomonadati</taxon>
        <taxon>Pseudomonadota</taxon>
        <taxon>Alphaproteobacteria</taxon>
        <taxon>Rhodobacterales</taxon>
        <taxon>Paracoccaceae</taxon>
        <taxon>Paralimibaculum</taxon>
    </lineage>
</organism>
<evidence type="ECO:0000313" key="3">
    <source>
        <dbReference type="Proteomes" id="UP001239909"/>
    </source>
</evidence>
<evidence type="ECO:0000313" key="2">
    <source>
        <dbReference type="EMBL" id="GMG82042.1"/>
    </source>
</evidence>
<proteinExistence type="predicted"/>
<keyword evidence="3" id="KW-1185">Reference proteome</keyword>